<dbReference type="STRING" id="1384459.GL4_1253"/>
<dbReference type="AlphaFoldDB" id="A0A0A8K1L8"/>
<dbReference type="EMBL" id="AP014648">
    <property type="protein sequence ID" value="BAQ16711.1"/>
    <property type="molecule type" value="Genomic_DNA"/>
</dbReference>
<reference evidence="2 3" key="1">
    <citation type="submission" date="2014-09" db="EMBL/GenBank/DDBJ databases">
        <title>Genome sequencing of Methyloceanibacter caenitepidi Gela4.</title>
        <authorList>
            <person name="Takeuchi M."/>
            <person name="Susumu S."/>
            <person name="Kamagata Y."/>
            <person name="Oshima K."/>
            <person name="Hattori M."/>
            <person name="Iwasaki W."/>
        </authorList>
    </citation>
    <scope>NUCLEOTIDE SEQUENCE [LARGE SCALE GENOMIC DNA]</scope>
    <source>
        <strain evidence="2 3">Gela4</strain>
    </source>
</reference>
<sequence>MHQARSHLSPCMGGEMIATKIRRFIILILTLSLSACYKQPVSYLDGGPSTLADGSRLNAETDVSAVTPADKTVVRYANASRYPDSQATYTGTVTLSDAVRRALRYSPALEAASIEVDAKRAETVQAGLRPNPVITGDVQNVGQDVQESTLELSQVILLGGKRLKRIRAAELDVGVAEWDYEAVRLRTASNTAEDFVDVLGSQRRIQILGELEGVARQLKKAVNERVDAGTISAVDLKRTEIEVIRAQSQLSQEKSLLGVLRRRLANNWGARSADFEYVKGDLATGTRLPSADQLSAFLSSNPDVARWTTEMMQREAVLRLEKSKRIPDLTVGAGARNVRDADETGALVGLSIPLPVFDRNQGNIAAAQTRVFKARRETMAARIDVNSQMLEAYGDLVVASRKLEALQKQILPTAQEVYADTNKGYAAGEFDLLSVLDSQRTLFATRLEIVNAQADFQKAKVRIEALIGRSLYDF</sequence>
<proteinExistence type="inferred from homology"/>
<protein>
    <submittedName>
        <fullName evidence="2">Heavy metal RND efflux outer membrane protein, CzcC family</fullName>
    </submittedName>
</protein>
<dbReference type="HOGENOM" id="CLU_012817_14_2_5"/>
<dbReference type="Pfam" id="PF02321">
    <property type="entry name" value="OEP"/>
    <property type="match status" value="2"/>
</dbReference>
<dbReference type="Gene3D" id="1.20.1600.10">
    <property type="entry name" value="Outer membrane efflux proteins (OEP)"/>
    <property type="match status" value="1"/>
</dbReference>
<dbReference type="InterPro" id="IPR003423">
    <property type="entry name" value="OMP_efflux"/>
</dbReference>
<dbReference type="GO" id="GO:0015562">
    <property type="term" value="F:efflux transmembrane transporter activity"/>
    <property type="evidence" value="ECO:0007669"/>
    <property type="project" value="InterPro"/>
</dbReference>
<dbReference type="InterPro" id="IPR010131">
    <property type="entry name" value="MdtP/NodT-like"/>
</dbReference>
<evidence type="ECO:0000256" key="1">
    <source>
        <dbReference type="ARBA" id="ARBA00007613"/>
    </source>
</evidence>
<dbReference type="SUPFAM" id="SSF56954">
    <property type="entry name" value="Outer membrane efflux proteins (OEP)"/>
    <property type="match status" value="1"/>
</dbReference>
<dbReference type="KEGG" id="mcg:GL4_1253"/>
<name>A0A0A8K1L8_9HYPH</name>
<keyword evidence="3" id="KW-1185">Reference proteome</keyword>
<evidence type="ECO:0000313" key="3">
    <source>
        <dbReference type="Proteomes" id="UP000031643"/>
    </source>
</evidence>
<gene>
    <name evidence="2" type="ORF">GL4_1253</name>
</gene>
<dbReference type="Proteomes" id="UP000031643">
    <property type="component" value="Chromosome"/>
</dbReference>
<organism evidence="2 3">
    <name type="scientific">Methyloceanibacter caenitepidi</name>
    <dbReference type="NCBI Taxonomy" id="1384459"/>
    <lineage>
        <taxon>Bacteria</taxon>
        <taxon>Pseudomonadati</taxon>
        <taxon>Pseudomonadota</taxon>
        <taxon>Alphaproteobacteria</taxon>
        <taxon>Hyphomicrobiales</taxon>
        <taxon>Hyphomicrobiaceae</taxon>
        <taxon>Methyloceanibacter</taxon>
    </lineage>
</organism>
<evidence type="ECO:0000313" key="2">
    <source>
        <dbReference type="EMBL" id="BAQ16711.1"/>
    </source>
</evidence>
<dbReference type="PANTHER" id="PTHR30203:SF24">
    <property type="entry name" value="BLR4935 PROTEIN"/>
    <property type="match status" value="1"/>
</dbReference>
<accession>A0A0A8K1L8</accession>
<comment type="similarity">
    <text evidence="1">Belongs to the outer membrane factor (OMF) (TC 1.B.17) family.</text>
</comment>
<dbReference type="PANTHER" id="PTHR30203">
    <property type="entry name" value="OUTER MEMBRANE CATION EFFLUX PROTEIN"/>
    <property type="match status" value="1"/>
</dbReference>